<dbReference type="EC" id="3.6.1.66" evidence="10"/>
<feature type="binding site" evidence="10">
    <location>
        <begin position="148"/>
        <end position="151"/>
    </location>
    <ligand>
        <name>substrate</name>
    </ligand>
</feature>
<evidence type="ECO:0000313" key="13">
    <source>
        <dbReference type="Proteomes" id="UP000199592"/>
    </source>
</evidence>
<dbReference type="PANTHER" id="PTHR11067">
    <property type="entry name" value="INOSINE TRIPHOSPHATE PYROPHOSPHATASE/HAM1 PROTEIN"/>
    <property type="match status" value="1"/>
</dbReference>
<evidence type="ECO:0000313" key="12">
    <source>
        <dbReference type="EMBL" id="SDW23488.1"/>
    </source>
</evidence>
<keyword evidence="5 10" id="KW-0378">Hydrolase</keyword>
<dbReference type="Gene3D" id="3.90.950.10">
    <property type="match status" value="1"/>
</dbReference>
<evidence type="ECO:0000256" key="4">
    <source>
        <dbReference type="ARBA" id="ARBA00022741"/>
    </source>
</evidence>
<dbReference type="GO" id="GO:0005829">
    <property type="term" value="C:cytosol"/>
    <property type="evidence" value="ECO:0007669"/>
    <property type="project" value="TreeGrafter"/>
</dbReference>
<evidence type="ECO:0000256" key="6">
    <source>
        <dbReference type="ARBA" id="ARBA00022842"/>
    </source>
</evidence>
<dbReference type="FunFam" id="3.90.950.10:FF:000001">
    <property type="entry name" value="dITP/XTP pyrophosphatase"/>
    <property type="match status" value="1"/>
</dbReference>
<dbReference type="GO" id="GO:0009117">
    <property type="term" value="P:nucleotide metabolic process"/>
    <property type="evidence" value="ECO:0007669"/>
    <property type="project" value="UniProtKB-KW"/>
</dbReference>
<dbReference type="InterPro" id="IPR002637">
    <property type="entry name" value="RdgB/HAM1"/>
</dbReference>
<keyword evidence="6 10" id="KW-0460">Magnesium</keyword>
<evidence type="ECO:0000256" key="11">
    <source>
        <dbReference type="RuleBase" id="RU003781"/>
    </source>
</evidence>
<comment type="function">
    <text evidence="10">Pyrophosphatase that catalyzes the hydrolysis of nucleoside triphosphates to their monophosphate derivatives, with a high preference for the non-canonical purine nucleotides XTP (xanthosine triphosphate), dITP (deoxyinosine triphosphate) and ITP. Seems to function as a house-cleaning enzyme that removes non-canonical purine nucleotides from the nucleotide pool, thus preventing their incorporation into DNA/RNA and avoiding chromosomal lesions.</text>
</comment>
<comment type="subunit">
    <text evidence="2 10">Homodimer.</text>
</comment>
<feature type="binding site" evidence="10">
    <location>
        <position position="69"/>
    </location>
    <ligand>
        <name>substrate</name>
    </ligand>
</feature>
<dbReference type="OrthoDB" id="9807456at2"/>
<dbReference type="GO" id="GO:0046872">
    <property type="term" value="F:metal ion binding"/>
    <property type="evidence" value="ECO:0007669"/>
    <property type="project" value="UniProtKB-KW"/>
</dbReference>
<comment type="cofactor">
    <cofactor evidence="10">
        <name>Mg(2+)</name>
        <dbReference type="ChEBI" id="CHEBI:18420"/>
    </cofactor>
    <text evidence="10">Binds 1 Mg(2+) ion per subunit.</text>
</comment>
<proteinExistence type="inferred from homology"/>
<comment type="catalytic activity">
    <reaction evidence="8 10">
        <text>dITP + H2O = dIMP + diphosphate + H(+)</text>
        <dbReference type="Rhea" id="RHEA:28342"/>
        <dbReference type="ChEBI" id="CHEBI:15377"/>
        <dbReference type="ChEBI" id="CHEBI:15378"/>
        <dbReference type="ChEBI" id="CHEBI:33019"/>
        <dbReference type="ChEBI" id="CHEBI:61194"/>
        <dbReference type="ChEBI" id="CHEBI:61382"/>
        <dbReference type="EC" id="3.6.1.66"/>
    </reaction>
</comment>
<dbReference type="STRING" id="1073328.SAMN05216294_2171"/>
<dbReference type="SUPFAM" id="SSF52972">
    <property type="entry name" value="ITPase-like"/>
    <property type="match status" value="1"/>
</dbReference>
<dbReference type="GO" id="GO:0009146">
    <property type="term" value="P:purine nucleoside triphosphate catabolic process"/>
    <property type="evidence" value="ECO:0007669"/>
    <property type="project" value="UniProtKB-UniRule"/>
</dbReference>
<evidence type="ECO:0000256" key="1">
    <source>
        <dbReference type="ARBA" id="ARBA00008023"/>
    </source>
</evidence>
<feature type="binding site" evidence="10">
    <location>
        <begin position="7"/>
        <end position="12"/>
    </location>
    <ligand>
        <name>substrate</name>
    </ligand>
</feature>
<evidence type="ECO:0000256" key="10">
    <source>
        <dbReference type="HAMAP-Rule" id="MF_01405"/>
    </source>
</evidence>
<dbReference type="InterPro" id="IPR029001">
    <property type="entry name" value="ITPase-like_fam"/>
</dbReference>
<dbReference type="HAMAP" id="MF_01405">
    <property type="entry name" value="Non_canon_purine_NTPase"/>
    <property type="match status" value="1"/>
</dbReference>
<feature type="binding site" evidence="10">
    <location>
        <begin position="176"/>
        <end position="177"/>
    </location>
    <ligand>
        <name>substrate</name>
    </ligand>
</feature>
<feature type="binding site" evidence="10">
    <location>
        <position position="171"/>
    </location>
    <ligand>
        <name>substrate</name>
    </ligand>
</feature>
<comment type="catalytic activity">
    <reaction evidence="10">
        <text>ITP + H2O = IMP + diphosphate + H(+)</text>
        <dbReference type="Rhea" id="RHEA:29399"/>
        <dbReference type="ChEBI" id="CHEBI:15377"/>
        <dbReference type="ChEBI" id="CHEBI:15378"/>
        <dbReference type="ChEBI" id="CHEBI:33019"/>
        <dbReference type="ChEBI" id="CHEBI:58053"/>
        <dbReference type="ChEBI" id="CHEBI:61402"/>
        <dbReference type="EC" id="3.6.1.66"/>
    </reaction>
</comment>
<comment type="catalytic activity">
    <reaction evidence="9 10">
        <text>XTP + H2O = XMP + diphosphate + H(+)</text>
        <dbReference type="Rhea" id="RHEA:28610"/>
        <dbReference type="ChEBI" id="CHEBI:15377"/>
        <dbReference type="ChEBI" id="CHEBI:15378"/>
        <dbReference type="ChEBI" id="CHEBI:33019"/>
        <dbReference type="ChEBI" id="CHEBI:57464"/>
        <dbReference type="ChEBI" id="CHEBI:61314"/>
        <dbReference type="EC" id="3.6.1.66"/>
    </reaction>
</comment>
<evidence type="ECO:0000256" key="9">
    <source>
        <dbReference type="ARBA" id="ARBA00052017"/>
    </source>
</evidence>
<reference evidence="13" key="1">
    <citation type="submission" date="2016-10" db="EMBL/GenBank/DDBJ databases">
        <authorList>
            <person name="Varghese N."/>
            <person name="Submissions S."/>
        </authorList>
    </citation>
    <scope>NUCLEOTIDE SEQUENCE [LARGE SCALE GENOMIC DNA]</scope>
    <source>
        <strain evidence="13">DSM 25030</strain>
    </source>
</reference>
<evidence type="ECO:0000256" key="2">
    <source>
        <dbReference type="ARBA" id="ARBA00011738"/>
    </source>
</evidence>
<evidence type="ECO:0000256" key="5">
    <source>
        <dbReference type="ARBA" id="ARBA00022801"/>
    </source>
</evidence>
<dbReference type="Pfam" id="PF01725">
    <property type="entry name" value="Ham1p_like"/>
    <property type="match status" value="1"/>
</dbReference>
<dbReference type="GO" id="GO:0036222">
    <property type="term" value="F:XTP diphosphatase activity"/>
    <property type="evidence" value="ECO:0007669"/>
    <property type="project" value="UniProtKB-UniRule"/>
</dbReference>
<protein>
    <recommendedName>
        <fullName evidence="10">dITP/XTP pyrophosphatase</fullName>
        <ecNumber evidence="10">3.6.1.66</ecNumber>
    </recommendedName>
    <alternativeName>
        <fullName evidence="10">Non-canonical purine NTP pyrophosphatase</fullName>
    </alternativeName>
    <alternativeName>
        <fullName evidence="10">Non-standard purine NTP pyrophosphatase</fullName>
    </alternativeName>
    <alternativeName>
        <fullName evidence="10">Nucleoside-triphosphate diphosphatase</fullName>
    </alternativeName>
    <alternativeName>
        <fullName evidence="10">Nucleoside-triphosphate pyrophosphatase</fullName>
        <shortName evidence="10">NTPase</shortName>
    </alternativeName>
</protein>
<organism evidence="12 13">
    <name type="scientific">Flagellimonas zhangzhouensis</name>
    <dbReference type="NCBI Taxonomy" id="1073328"/>
    <lineage>
        <taxon>Bacteria</taxon>
        <taxon>Pseudomonadati</taxon>
        <taxon>Bacteroidota</taxon>
        <taxon>Flavobacteriia</taxon>
        <taxon>Flavobacteriales</taxon>
        <taxon>Flavobacteriaceae</taxon>
        <taxon>Flagellimonas</taxon>
    </lineage>
</organism>
<keyword evidence="13" id="KW-1185">Reference proteome</keyword>
<dbReference type="Proteomes" id="UP000199592">
    <property type="component" value="Unassembled WGS sequence"/>
</dbReference>
<dbReference type="CDD" id="cd00515">
    <property type="entry name" value="HAM1"/>
    <property type="match status" value="1"/>
</dbReference>
<feature type="binding site" evidence="10">
    <location>
        <position position="68"/>
    </location>
    <ligand>
        <name>Mg(2+)</name>
        <dbReference type="ChEBI" id="CHEBI:18420"/>
    </ligand>
</feature>
<dbReference type="GO" id="GO:0017111">
    <property type="term" value="F:ribonucleoside triphosphate phosphatase activity"/>
    <property type="evidence" value="ECO:0007669"/>
    <property type="project" value="InterPro"/>
</dbReference>
<dbReference type="PANTHER" id="PTHR11067:SF9">
    <property type="entry name" value="INOSINE TRIPHOSPHATE PYROPHOSPHATASE"/>
    <property type="match status" value="1"/>
</dbReference>
<evidence type="ECO:0000256" key="7">
    <source>
        <dbReference type="ARBA" id="ARBA00023080"/>
    </source>
</evidence>
<keyword evidence="7 10" id="KW-0546">Nucleotide metabolism</keyword>
<comment type="caution">
    <text evidence="10">Lacks conserved residue(s) required for the propagation of feature annotation.</text>
</comment>
<comment type="similarity">
    <text evidence="1 10 11">Belongs to the HAM1 NTPase family.</text>
</comment>
<dbReference type="GO" id="GO:0036220">
    <property type="term" value="F:ITP diphosphatase activity"/>
    <property type="evidence" value="ECO:0007669"/>
    <property type="project" value="UniProtKB-UniRule"/>
</dbReference>
<accession>A0A1H2RW10</accession>
<sequence length="193" mass="21358">MKLVFATHNDHKLKEVQQLLPASIQLLSLKDIECFDEIPETGENLQENAKIKADYVTQTYGLNCFSDDTGLLVDALNGAPGVYSARYAGEQKNAKDNMQKLLQELEGKNNRNAHFKTVVHLNLNGESFAFDGIVEGIITEELHGAGGFGYDPIFKPNGYNNTFGELPAETKNAISHRGRAIQKLVDFLKKSTT</sequence>
<dbReference type="NCBIfam" id="TIGR00042">
    <property type="entry name" value="RdgB/HAM1 family non-canonical purine NTP pyrophosphatase"/>
    <property type="match status" value="1"/>
</dbReference>
<evidence type="ECO:0000256" key="3">
    <source>
        <dbReference type="ARBA" id="ARBA00022723"/>
    </source>
</evidence>
<dbReference type="NCBIfam" id="NF011398">
    <property type="entry name" value="PRK14823.1"/>
    <property type="match status" value="1"/>
</dbReference>
<gene>
    <name evidence="12" type="ORF">SAMN04487892_0819</name>
</gene>
<keyword evidence="4 10" id="KW-0547">Nucleotide-binding</keyword>
<dbReference type="GO" id="GO:0000166">
    <property type="term" value="F:nucleotide binding"/>
    <property type="evidence" value="ECO:0007669"/>
    <property type="project" value="UniProtKB-KW"/>
</dbReference>
<dbReference type="InterPro" id="IPR020922">
    <property type="entry name" value="dITP/XTP_pyrophosphatase"/>
</dbReference>
<evidence type="ECO:0000256" key="8">
    <source>
        <dbReference type="ARBA" id="ARBA00051875"/>
    </source>
</evidence>
<dbReference type="AlphaFoldDB" id="A0A1H2RW10"/>
<keyword evidence="3 10" id="KW-0479">Metal-binding</keyword>
<dbReference type="EMBL" id="FNMY01000001">
    <property type="protein sequence ID" value="SDW23488.1"/>
    <property type="molecule type" value="Genomic_DNA"/>
</dbReference>
<feature type="active site" description="Proton acceptor" evidence="10">
    <location>
        <position position="68"/>
    </location>
</feature>
<name>A0A1H2RW10_9FLAO</name>
<dbReference type="GO" id="GO:0035870">
    <property type="term" value="F:dITP diphosphatase activity"/>
    <property type="evidence" value="ECO:0007669"/>
    <property type="project" value="UniProtKB-UniRule"/>
</dbReference>
<dbReference type="RefSeq" id="WP_090295345.1">
    <property type="nucleotide sequence ID" value="NZ_FNKI01000002.1"/>
</dbReference>